<dbReference type="InterPro" id="IPR014046">
    <property type="entry name" value="C-di-AMP_synthase"/>
</dbReference>
<evidence type="ECO:0000256" key="7">
    <source>
        <dbReference type="ARBA" id="ARBA00022840"/>
    </source>
</evidence>
<dbReference type="GO" id="GO:0006171">
    <property type="term" value="P:cAMP biosynthetic process"/>
    <property type="evidence" value="ECO:0007669"/>
    <property type="project" value="InterPro"/>
</dbReference>
<comment type="function">
    <text evidence="10">Catalyzes the condensation of 2 ATP molecules into cyclic di-AMP (c-di-AMP), a second messenger used to regulate differing processes in different bacteria.</text>
</comment>
<keyword evidence="8 10" id="KW-1133">Transmembrane helix</keyword>
<gene>
    <name evidence="10" type="primary">dacA</name>
    <name evidence="12" type="ORF">HDF25_003462</name>
</gene>
<comment type="caution">
    <text evidence="12">The sequence shown here is derived from an EMBL/GenBank/DDBJ whole genome shotgun (WGS) entry which is preliminary data.</text>
</comment>
<evidence type="ECO:0000313" key="12">
    <source>
        <dbReference type="EMBL" id="MBB6501295.1"/>
    </source>
</evidence>
<feature type="transmembrane region" description="Helical" evidence="10">
    <location>
        <begin position="64"/>
        <end position="85"/>
    </location>
</feature>
<evidence type="ECO:0000256" key="2">
    <source>
        <dbReference type="ARBA" id="ARBA00022475"/>
    </source>
</evidence>
<dbReference type="NCBIfam" id="TIGR00159">
    <property type="entry name" value="diadenylate cyclase CdaA"/>
    <property type="match status" value="1"/>
</dbReference>
<keyword evidence="4 10" id="KW-0812">Transmembrane</keyword>
<evidence type="ECO:0000259" key="11">
    <source>
        <dbReference type="PROSITE" id="PS51794"/>
    </source>
</evidence>
<accession>A0A7X0J575</accession>
<dbReference type="GO" id="GO:0005524">
    <property type="term" value="F:ATP binding"/>
    <property type="evidence" value="ECO:0007669"/>
    <property type="project" value="UniProtKB-UniRule"/>
</dbReference>
<dbReference type="PIRSF" id="PIRSF004793">
    <property type="entry name" value="UCP004793"/>
    <property type="match status" value="1"/>
</dbReference>
<keyword evidence="3 10" id="KW-0808">Transferase</keyword>
<dbReference type="PROSITE" id="PS51794">
    <property type="entry name" value="DAC"/>
    <property type="match status" value="1"/>
</dbReference>
<evidence type="ECO:0000256" key="8">
    <source>
        <dbReference type="ARBA" id="ARBA00022989"/>
    </source>
</evidence>
<protein>
    <recommendedName>
        <fullName evidence="10">Diadenylate cyclase</fullName>
        <shortName evidence="10">DAC</shortName>
        <ecNumber evidence="10">2.7.7.85</ecNumber>
    </recommendedName>
    <alternativeName>
        <fullName evidence="10">Cyclic-di-AMP synthase</fullName>
        <shortName evidence="10">c-di-AMP synthase</shortName>
    </alternativeName>
</protein>
<dbReference type="PANTHER" id="PTHR34185:SF1">
    <property type="entry name" value="DIADENYLATE CYCLASE"/>
    <property type="match status" value="1"/>
</dbReference>
<evidence type="ECO:0000313" key="13">
    <source>
        <dbReference type="Proteomes" id="UP000521017"/>
    </source>
</evidence>
<keyword evidence="5 10" id="KW-0548">Nucleotidyltransferase</keyword>
<dbReference type="Pfam" id="PF19293">
    <property type="entry name" value="CdaA_N"/>
    <property type="match status" value="1"/>
</dbReference>
<evidence type="ECO:0000256" key="6">
    <source>
        <dbReference type="ARBA" id="ARBA00022741"/>
    </source>
</evidence>
<dbReference type="InterPro" id="IPR003390">
    <property type="entry name" value="DNA_integrity_scan_DisA_N"/>
</dbReference>
<dbReference type="HAMAP" id="MF_01499">
    <property type="entry name" value="DacA"/>
    <property type="match status" value="1"/>
</dbReference>
<feature type="transmembrane region" description="Helical" evidence="10">
    <location>
        <begin position="40"/>
        <end position="58"/>
    </location>
</feature>
<comment type="similarity">
    <text evidence="10">Belongs to the adenylate cyclase family. DacA/CdaA subfamily.</text>
</comment>
<feature type="domain" description="DAC" evidence="11">
    <location>
        <begin position="86"/>
        <end position="255"/>
    </location>
</feature>
<dbReference type="SUPFAM" id="SSF143597">
    <property type="entry name" value="YojJ-like"/>
    <property type="match status" value="1"/>
</dbReference>
<dbReference type="Gene3D" id="3.40.1700.10">
    <property type="entry name" value="DNA integrity scanning protein, DisA, N-terminal domain"/>
    <property type="match status" value="1"/>
</dbReference>
<dbReference type="PANTHER" id="PTHR34185">
    <property type="entry name" value="DIADENYLATE CYCLASE"/>
    <property type="match status" value="1"/>
</dbReference>
<reference evidence="12 13" key="1">
    <citation type="submission" date="2020-08" db="EMBL/GenBank/DDBJ databases">
        <title>Genomic Encyclopedia of Type Strains, Phase IV (KMG-V): Genome sequencing to study the core and pangenomes of soil and plant-associated prokaryotes.</title>
        <authorList>
            <person name="Whitman W."/>
        </authorList>
    </citation>
    <scope>NUCLEOTIDE SEQUENCE [LARGE SCALE GENOMIC DNA]</scope>
    <source>
        <strain evidence="12 13">M2T3</strain>
    </source>
</reference>
<keyword evidence="2 10" id="KW-1003">Cell membrane</keyword>
<dbReference type="InterPro" id="IPR036888">
    <property type="entry name" value="DNA_integrity_DisA_N_sf"/>
</dbReference>
<comment type="subunit">
    <text evidence="10">Probably a homodimer.</text>
</comment>
<evidence type="ECO:0000256" key="1">
    <source>
        <dbReference type="ARBA" id="ARBA00000877"/>
    </source>
</evidence>
<comment type="caution">
    <text evidence="10">Lacks conserved residue(s) required for the propagation of feature annotation.</text>
</comment>
<dbReference type="InterPro" id="IPR050338">
    <property type="entry name" value="DisA"/>
</dbReference>
<dbReference type="GO" id="GO:0106408">
    <property type="term" value="F:diadenylate cyclase activity"/>
    <property type="evidence" value="ECO:0007669"/>
    <property type="project" value="UniProtKB-EC"/>
</dbReference>
<dbReference type="InterPro" id="IPR045585">
    <property type="entry name" value="CdaA_N"/>
</dbReference>
<dbReference type="GO" id="GO:0004016">
    <property type="term" value="F:adenylate cyclase activity"/>
    <property type="evidence" value="ECO:0007669"/>
    <property type="project" value="UniProtKB-UniRule"/>
</dbReference>
<evidence type="ECO:0000256" key="3">
    <source>
        <dbReference type="ARBA" id="ARBA00022679"/>
    </source>
</evidence>
<dbReference type="EMBL" id="JACHCC010000009">
    <property type="protein sequence ID" value="MBB6501295.1"/>
    <property type="molecule type" value="Genomic_DNA"/>
</dbReference>
<dbReference type="EC" id="2.7.7.85" evidence="10"/>
<dbReference type="AlphaFoldDB" id="A0A7X0J575"/>
<keyword evidence="7 10" id="KW-0067">ATP-binding</keyword>
<proteinExistence type="inferred from homology"/>
<organism evidence="12 13">
    <name type="scientific">Pedobacter cryoconitis</name>
    <dbReference type="NCBI Taxonomy" id="188932"/>
    <lineage>
        <taxon>Bacteria</taxon>
        <taxon>Pseudomonadati</taxon>
        <taxon>Bacteroidota</taxon>
        <taxon>Sphingobacteriia</taxon>
        <taxon>Sphingobacteriales</taxon>
        <taxon>Sphingobacteriaceae</taxon>
        <taxon>Pedobacter</taxon>
    </lineage>
</organism>
<keyword evidence="6 10" id="KW-0547">Nucleotide-binding</keyword>
<evidence type="ECO:0000256" key="5">
    <source>
        <dbReference type="ARBA" id="ARBA00022695"/>
    </source>
</evidence>
<comment type="catalytic activity">
    <reaction evidence="1 10">
        <text>2 ATP = 3',3'-c-di-AMP + 2 diphosphate</text>
        <dbReference type="Rhea" id="RHEA:35655"/>
        <dbReference type="ChEBI" id="CHEBI:30616"/>
        <dbReference type="ChEBI" id="CHEBI:33019"/>
        <dbReference type="ChEBI" id="CHEBI:71500"/>
        <dbReference type="EC" id="2.7.7.85"/>
    </reaction>
</comment>
<sequence length="266" mass="30166">MATMKGFDFDFLTITVTDVVDILFVAFLIYYTYNLIKNTLAVNLLLGMFIILILWFVVDALNMRLLSTIINKFMSVGIIALIVIFQPEIRRFLLLIGKNTFLQKNKAWWGYLFGSKDIERDNLVRIKPIIDACKSMKKSRTGALIVFVKFYDDQLFANSCELIDSKISKRLLESIFQKYSPLHDGAVVISENKIKSASCILPLTDNDKLPPQFGLRHRAGIGVSETTDAVAVIVSEETGEIAYAKQGRVRMNVSFGELEKLLNKDF</sequence>
<evidence type="ECO:0000256" key="4">
    <source>
        <dbReference type="ARBA" id="ARBA00022692"/>
    </source>
</evidence>
<evidence type="ECO:0000256" key="9">
    <source>
        <dbReference type="ARBA" id="ARBA00023136"/>
    </source>
</evidence>
<dbReference type="Proteomes" id="UP000521017">
    <property type="component" value="Unassembled WGS sequence"/>
</dbReference>
<dbReference type="Pfam" id="PF02457">
    <property type="entry name" value="DAC"/>
    <property type="match status" value="1"/>
</dbReference>
<evidence type="ECO:0000256" key="10">
    <source>
        <dbReference type="HAMAP-Rule" id="MF_01499"/>
    </source>
</evidence>
<feature type="transmembrane region" description="Helical" evidence="10">
    <location>
        <begin position="12"/>
        <end position="33"/>
    </location>
</feature>
<name>A0A7X0J575_9SPHI</name>
<keyword evidence="9 10" id="KW-0472">Membrane</keyword>
<dbReference type="InterPro" id="IPR034701">
    <property type="entry name" value="CdaA"/>
</dbReference>